<organism evidence="3 4">
    <name type="scientific">Hymenolepis diminuta</name>
    <name type="common">Rat tapeworm</name>
    <dbReference type="NCBI Taxonomy" id="6216"/>
    <lineage>
        <taxon>Eukaryota</taxon>
        <taxon>Metazoa</taxon>
        <taxon>Spiralia</taxon>
        <taxon>Lophotrochozoa</taxon>
        <taxon>Platyhelminthes</taxon>
        <taxon>Cestoda</taxon>
        <taxon>Eucestoda</taxon>
        <taxon>Cyclophyllidea</taxon>
        <taxon>Hymenolepididae</taxon>
        <taxon>Hymenolepis</taxon>
    </lineage>
</organism>
<feature type="domain" description="Apple" evidence="2">
    <location>
        <begin position="100"/>
        <end position="168"/>
    </location>
</feature>
<keyword evidence="4" id="KW-1185">Reference proteome</keyword>
<evidence type="ECO:0000313" key="3">
    <source>
        <dbReference type="EMBL" id="VUZ50816.1"/>
    </source>
</evidence>
<proteinExistence type="predicted"/>
<feature type="compositionally biased region" description="Polar residues" evidence="1">
    <location>
        <begin position="1"/>
        <end position="20"/>
    </location>
</feature>
<dbReference type="PROSITE" id="PS50948">
    <property type="entry name" value="PAN"/>
    <property type="match status" value="1"/>
</dbReference>
<accession>A0A564YUG7</accession>
<evidence type="ECO:0000313" key="4">
    <source>
        <dbReference type="Proteomes" id="UP000321570"/>
    </source>
</evidence>
<sequence length="168" mass="19009">MQQFTQISIDTELPGTNFSKSPKEKSYRIKPPKRIVLNAIECVDLLDSDKCAEKEKGPNSECDKPGQIRDELCRKTCHVCQGFPVNETEFTIEEGFTNDCLLLDVRYEAKYYLQTLKEAGLSKCKSACSSEPRCHGFDFYISLKERVHGSCVLGTVDRTALQIRLNTS</sequence>
<protein>
    <recommendedName>
        <fullName evidence="2">Apple domain-containing protein</fullName>
    </recommendedName>
</protein>
<dbReference type="EMBL" id="CABIJS010000399">
    <property type="protein sequence ID" value="VUZ50816.1"/>
    <property type="molecule type" value="Genomic_DNA"/>
</dbReference>
<feature type="non-terminal residue" evidence="3">
    <location>
        <position position="168"/>
    </location>
</feature>
<evidence type="ECO:0000259" key="2">
    <source>
        <dbReference type="PROSITE" id="PS50948"/>
    </source>
</evidence>
<dbReference type="Proteomes" id="UP000321570">
    <property type="component" value="Unassembled WGS sequence"/>
</dbReference>
<gene>
    <name evidence="3" type="ORF">WMSIL1_LOCUS9630</name>
</gene>
<reference evidence="3 4" key="1">
    <citation type="submission" date="2019-07" db="EMBL/GenBank/DDBJ databases">
        <authorList>
            <person name="Jastrzebski P J."/>
            <person name="Paukszto L."/>
            <person name="Jastrzebski P J."/>
        </authorList>
    </citation>
    <scope>NUCLEOTIDE SEQUENCE [LARGE SCALE GENOMIC DNA]</scope>
    <source>
        <strain evidence="3 4">WMS-il1</strain>
    </source>
</reference>
<evidence type="ECO:0000256" key="1">
    <source>
        <dbReference type="SAM" id="MobiDB-lite"/>
    </source>
</evidence>
<dbReference type="InterPro" id="IPR003609">
    <property type="entry name" value="Pan_app"/>
</dbReference>
<dbReference type="AlphaFoldDB" id="A0A564YUG7"/>
<name>A0A564YUG7_HYMDI</name>
<feature type="region of interest" description="Disordered" evidence="1">
    <location>
        <begin position="1"/>
        <end position="26"/>
    </location>
</feature>